<evidence type="ECO:0000313" key="1">
    <source>
        <dbReference type="EMBL" id="GAH31296.1"/>
    </source>
</evidence>
<gene>
    <name evidence="1" type="ORF">S03H2_24998</name>
</gene>
<protein>
    <submittedName>
        <fullName evidence="1">Uncharacterized protein</fullName>
    </submittedName>
</protein>
<comment type="caution">
    <text evidence="1">The sequence shown here is derived from an EMBL/GenBank/DDBJ whole genome shotgun (WGS) entry which is preliminary data.</text>
</comment>
<organism evidence="1">
    <name type="scientific">marine sediment metagenome</name>
    <dbReference type="NCBI Taxonomy" id="412755"/>
    <lineage>
        <taxon>unclassified sequences</taxon>
        <taxon>metagenomes</taxon>
        <taxon>ecological metagenomes</taxon>
    </lineage>
</organism>
<reference evidence="1" key="1">
    <citation type="journal article" date="2014" name="Front. Microbiol.">
        <title>High frequency of phylogenetically diverse reductive dehalogenase-homologous genes in deep subseafloor sedimentary metagenomes.</title>
        <authorList>
            <person name="Kawai M."/>
            <person name="Futagami T."/>
            <person name="Toyoda A."/>
            <person name="Takaki Y."/>
            <person name="Nishi S."/>
            <person name="Hori S."/>
            <person name="Arai W."/>
            <person name="Tsubouchi T."/>
            <person name="Morono Y."/>
            <person name="Uchiyama I."/>
            <person name="Ito T."/>
            <person name="Fujiyama A."/>
            <person name="Inagaki F."/>
            <person name="Takami H."/>
        </authorList>
    </citation>
    <scope>NUCLEOTIDE SEQUENCE</scope>
    <source>
        <strain evidence="1">Expedition CK06-06</strain>
    </source>
</reference>
<dbReference type="AlphaFoldDB" id="X1EDC0"/>
<dbReference type="EMBL" id="BARU01014032">
    <property type="protein sequence ID" value="GAH31296.1"/>
    <property type="molecule type" value="Genomic_DNA"/>
</dbReference>
<feature type="non-terminal residue" evidence="1">
    <location>
        <position position="1"/>
    </location>
</feature>
<proteinExistence type="predicted"/>
<name>X1EDC0_9ZZZZ</name>
<accession>X1EDC0</accession>
<sequence>GRTVGSVEQQLKEDTLARDILNLLQTPISADYEQYLPLVLVMVKSISVWATINKSKFRFSSLVDKNLQELAGYLGGS</sequence>